<gene>
    <name evidence="5" type="ORF">FHS48_001678</name>
</gene>
<accession>A0A7W9ZEZ3</accession>
<dbReference type="SUPFAM" id="SSF46894">
    <property type="entry name" value="C-terminal effector domain of the bipartite response regulators"/>
    <property type="match status" value="1"/>
</dbReference>
<dbReference type="GO" id="GO:0003677">
    <property type="term" value="F:DNA binding"/>
    <property type="evidence" value="ECO:0007669"/>
    <property type="project" value="UniProtKB-KW"/>
</dbReference>
<dbReference type="InterPro" id="IPR016032">
    <property type="entry name" value="Sig_transdc_resp-reg_C-effctor"/>
</dbReference>
<keyword evidence="1" id="KW-0805">Transcription regulation</keyword>
<dbReference type="PROSITE" id="PS50043">
    <property type="entry name" value="HTH_LUXR_2"/>
    <property type="match status" value="1"/>
</dbReference>
<protein>
    <submittedName>
        <fullName evidence="5">DNA-binding CsgD family transcriptional regulator</fullName>
    </submittedName>
</protein>
<dbReference type="PANTHER" id="PTHR44688">
    <property type="entry name" value="DNA-BINDING TRANSCRIPTIONAL ACTIVATOR DEVR_DOSR"/>
    <property type="match status" value="1"/>
</dbReference>
<dbReference type="Gene3D" id="1.10.10.10">
    <property type="entry name" value="Winged helix-like DNA-binding domain superfamily/Winged helix DNA-binding domain"/>
    <property type="match status" value="1"/>
</dbReference>
<dbReference type="GO" id="GO:0006355">
    <property type="term" value="P:regulation of DNA-templated transcription"/>
    <property type="evidence" value="ECO:0007669"/>
    <property type="project" value="InterPro"/>
</dbReference>
<dbReference type="PRINTS" id="PR00038">
    <property type="entry name" value="HTHLUXR"/>
</dbReference>
<keyword evidence="6" id="KW-1185">Reference proteome</keyword>
<evidence type="ECO:0000256" key="3">
    <source>
        <dbReference type="ARBA" id="ARBA00023163"/>
    </source>
</evidence>
<evidence type="ECO:0000313" key="6">
    <source>
        <dbReference type="Proteomes" id="UP000544872"/>
    </source>
</evidence>
<feature type="domain" description="HTH luxR-type" evidence="4">
    <location>
        <begin position="2"/>
        <end position="67"/>
    </location>
</feature>
<proteinExistence type="predicted"/>
<keyword evidence="2 5" id="KW-0238">DNA-binding</keyword>
<name>A0A7W9ZEZ3_NOVIT</name>
<comment type="caution">
    <text evidence="5">The sequence shown here is derived from an EMBL/GenBank/DDBJ whole genome shotgun (WGS) entry which is preliminary data.</text>
</comment>
<reference evidence="5 6" key="1">
    <citation type="submission" date="2020-08" db="EMBL/GenBank/DDBJ databases">
        <title>Genomic Encyclopedia of Type Strains, Phase IV (KMG-IV): sequencing the most valuable type-strain genomes for metagenomic binning, comparative biology and taxonomic classification.</title>
        <authorList>
            <person name="Goeker M."/>
        </authorList>
    </citation>
    <scope>NUCLEOTIDE SEQUENCE [LARGE SCALE GENOMIC DNA]</scope>
    <source>
        <strain evidence="5 6">DSM 11590</strain>
    </source>
</reference>
<sequence length="74" mass="7955">MPQSPVQNLSPRERQCLTLLAKGKRLKGIAEDLGITVKTVDKQVLSARDKLGAATTEQAIAIAIRNNLLTEGNS</sequence>
<dbReference type="CDD" id="cd06170">
    <property type="entry name" value="LuxR_C_like"/>
    <property type="match status" value="1"/>
</dbReference>
<evidence type="ECO:0000259" key="4">
    <source>
        <dbReference type="PROSITE" id="PS50043"/>
    </source>
</evidence>
<dbReference type="Proteomes" id="UP000544872">
    <property type="component" value="Unassembled WGS sequence"/>
</dbReference>
<dbReference type="RefSeq" id="WP_184263103.1">
    <property type="nucleotide sequence ID" value="NZ_JACIIX010000005.1"/>
</dbReference>
<dbReference type="InterPro" id="IPR000792">
    <property type="entry name" value="Tscrpt_reg_LuxR_C"/>
</dbReference>
<dbReference type="Pfam" id="PF00196">
    <property type="entry name" value="GerE"/>
    <property type="match status" value="1"/>
</dbReference>
<keyword evidence="3" id="KW-0804">Transcription</keyword>
<evidence type="ECO:0000256" key="1">
    <source>
        <dbReference type="ARBA" id="ARBA00023015"/>
    </source>
</evidence>
<organism evidence="5 6">
    <name type="scientific">Novispirillum itersonii</name>
    <name type="common">Aquaspirillum itersonii</name>
    <dbReference type="NCBI Taxonomy" id="189"/>
    <lineage>
        <taxon>Bacteria</taxon>
        <taxon>Pseudomonadati</taxon>
        <taxon>Pseudomonadota</taxon>
        <taxon>Alphaproteobacteria</taxon>
        <taxon>Rhodospirillales</taxon>
        <taxon>Novispirillaceae</taxon>
        <taxon>Novispirillum</taxon>
    </lineage>
</organism>
<dbReference type="SMART" id="SM00421">
    <property type="entry name" value="HTH_LUXR"/>
    <property type="match status" value="1"/>
</dbReference>
<dbReference type="InterPro" id="IPR036388">
    <property type="entry name" value="WH-like_DNA-bd_sf"/>
</dbReference>
<evidence type="ECO:0000256" key="2">
    <source>
        <dbReference type="ARBA" id="ARBA00023125"/>
    </source>
</evidence>
<dbReference type="AlphaFoldDB" id="A0A7W9ZEZ3"/>
<dbReference type="PANTHER" id="PTHR44688:SF16">
    <property type="entry name" value="DNA-BINDING TRANSCRIPTIONAL ACTIVATOR DEVR_DOSR"/>
    <property type="match status" value="1"/>
</dbReference>
<dbReference type="EMBL" id="JACIIX010000005">
    <property type="protein sequence ID" value="MBB6210263.1"/>
    <property type="molecule type" value="Genomic_DNA"/>
</dbReference>
<evidence type="ECO:0000313" key="5">
    <source>
        <dbReference type="EMBL" id="MBB6210263.1"/>
    </source>
</evidence>